<dbReference type="AlphaFoldDB" id="A0AAI9SW26"/>
<dbReference type="GeneID" id="73380668"/>
<proteinExistence type="predicted"/>
<keyword evidence="3" id="KW-1185">Reference proteome</keyword>
<gene>
    <name evidence="2" type="ORF">KGF56_003051</name>
</gene>
<name>A0AAI9SW26_9ASCO</name>
<sequence>MSDLGRKDISDKVSESLTPDSEKSTLEKGKESVTDALDNAANKAVPDSQKSFSQTVADKFSEGKKDAQGEGQTLAETAQEYVEAAKEKLSEAAEYVSQTVGGATEGAQKGAEGAKK</sequence>
<feature type="region of interest" description="Disordered" evidence="1">
    <location>
        <begin position="1"/>
        <end position="72"/>
    </location>
</feature>
<evidence type="ECO:0000313" key="3">
    <source>
        <dbReference type="Proteomes" id="UP001202479"/>
    </source>
</evidence>
<evidence type="ECO:0000313" key="2">
    <source>
        <dbReference type="EMBL" id="KAI3404151.1"/>
    </source>
</evidence>
<accession>A0AAI9SW26</accession>
<protein>
    <submittedName>
        <fullName evidence="2">HSP12</fullName>
    </submittedName>
</protein>
<dbReference type="Pfam" id="PF04119">
    <property type="entry name" value="HSP9_HSP12"/>
    <property type="match status" value="1"/>
</dbReference>
<evidence type="ECO:0000256" key="1">
    <source>
        <dbReference type="SAM" id="MobiDB-lite"/>
    </source>
</evidence>
<feature type="compositionally biased region" description="Basic and acidic residues" evidence="1">
    <location>
        <begin position="1"/>
        <end position="33"/>
    </location>
</feature>
<organism evidence="2 3">
    <name type="scientific">Candida oxycetoniae</name>
    <dbReference type="NCBI Taxonomy" id="497107"/>
    <lineage>
        <taxon>Eukaryota</taxon>
        <taxon>Fungi</taxon>
        <taxon>Dikarya</taxon>
        <taxon>Ascomycota</taxon>
        <taxon>Saccharomycotina</taxon>
        <taxon>Pichiomycetes</taxon>
        <taxon>Debaryomycetaceae</taxon>
        <taxon>Candida/Lodderomyces clade</taxon>
        <taxon>Candida</taxon>
    </lineage>
</organism>
<reference evidence="2" key="1">
    <citation type="journal article" date="2022" name="DNA Res.">
        <title>Genome analysis of five recently described species of the CUG-Ser clade uncovers Candida theae as a new hybrid lineage with pathogenic potential in the Candida parapsilosis species complex.</title>
        <authorList>
            <person name="Mixao V."/>
            <person name="Del Olmo V."/>
            <person name="Hegedusova E."/>
            <person name="Saus E."/>
            <person name="Pryszcz L."/>
            <person name="Cillingova A."/>
            <person name="Nosek J."/>
            <person name="Gabaldon T."/>
        </authorList>
    </citation>
    <scope>NUCLEOTIDE SEQUENCE</scope>
    <source>
        <strain evidence="2">CBS 10844</strain>
    </source>
</reference>
<comment type="caution">
    <text evidence="2">The sequence shown here is derived from an EMBL/GenBank/DDBJ whole genome shotgun (WGS) entry which is preliminary data.</text>
</comment>
<feature type="compositionally biased region" description="Basic and acidic residues" evidence="1">
    <location>
        <begin position="59"/>
        <end position="68"/>
    </location>
</feature>
<dbReference type="RefSeq" id="XP_049179896.1">
    <property type="nucleotide sequence ID" value="XM_049324344.1"/>
</dbReference>
<dbReference type="InterPro" id="IPR007250">
    <property type="entry name" value="HSP9_HSP12"/>
</dbReference>
<dbReference type="EMBL" id="JAHUZD010000107">
    <property type="protein sequence ID" value="KAI3404151.1"/>
    <property type="molecule type" value="Genomic_DNA"/>
</dbReference>
<dbReference type="Gene3D" id="6.10.280.100">
    <property type="match status" value="1"/>
</dbReference>
<dbReference type="PIRSF" id="PIRSF002590">
    <property type="entry name" value="HSP9/HSP12_fun"/>
    <property type="match status" value="1"/>
</dbReference>
<dbReference type="Proteomes" id="UP001202479">
    <property type="component" value="Unassembled WGS sequence"/>
</dbReference>